<dbReference type="Proteomes" id="UP000234323">
    <property type="component" value="Unassembled WGS sequence"/>
</dbReference>
<dbReference type="VEuPathDB" id="FungiDB:FUN_005625"/>
<accession>A0A2I1HBV6</accession>
<keyword evidence="2" id="KW-1185">Reference proteome</keyword>
<evidence type="ECO:0000313" key="2">
    <source>
        <dbReference type="Proteomes" id="UP000234323"/>
    </source>
</evidence>
<dbReference type="VEuPathDB" id="FungiDB:FUN_017809"/>
<comment type="caution">
    <text evidence="1">The sequence shown here is derived from an EMBL/GenBank/DDBJ whole genome shotgun (WGS) entry which is preliminary data.</text>
</comment>
<dbReference type="VEuPathDB" id="FungiDB:FUN_017430"/>
<proteinExistence type="predicted"/>
<dbReference type="AlphaFoldDB" id="A0A2I1HBV6"/>
<dbReference type="VEuPathDB" id="FungiDB:RhiirA1_471489"/>
<sequence length="459" mass="53588">MSSFRRAFRKKLKFSWRMPTAIINHNLIYNIKDIADNQLQAKGTNFLIQLNDTGLLGKITTLRLKQLQYKFWIEDNIVLEFPFDNNFYKKLFYSRRIYDNWILENIKILKINNIDISINNKLNIENYKITGGFMPVRKILGTLGTEKFFTYIHRIKKDGVMFLDQLIGIFNSFLINWCTLKLKSFREDTRNYVKAKKWYRELQNIVTIDGKTLKSEYKMSAAPHLKGYDIAQCEIDRNDFPKQLTFIGVWNNRNNDIEIGVLIKTSGIDEQNNLIIGHLNVINNVDFKSSTIQLQKCLGCELDNIDQLNQKSFNCNILVNAYDCLIVGVQSNNAINNAHYRSILNNNNLKTMLQTNLLDITDLSYNDFLFKNGWKSYETTISQSVILMDRLVKTNDNLITKLLDFSNDRNQLIIIQKQLLESSTRKFEIYTDGSVRDFGSQQCTISFGFIIVKNNMILH</sequence>
<name>A0A2I1HBV6_9GLOM</name>
<feature type="non-terminal residue" evidence="1">
    <location>
        <position position="459"/>
    </location>
</feature>
<gene>
    <name evidence="1" type="ORF">RhiirA4_476617</name>
</gene>
<evidence type="ECO:0008006" key="3">
    <source>
        <dbReference type="Google" id="ProtNLM"/>
    </source>
</evidence>
<dbReference type="EMBL" id="LLXI01002157">
    <property type="protein sequence ID" value="PKY56366.1"/>
    <property type="molecule type" value="Genomic_DNA"/>
</dbReference>
<reference evidence="1 2" key="1">
    <citation type="submission" date="2015-10" db="EMBL/GenBank/DDBJ databases">
        <title>Genome analyses suggest a sexual origin of heterokaryosis in a supposedly ancient asexual fungus.</title>
        <authorList>
            <person name="Ropars J."/>
            <person name="Sedzielewska K."/>
            <person name="Noel J."/>
            <person name="Charron P."/>
            <person name="Farinelli L."/>
            <person name="Marton T."/>
            <person name="Kruger M."/>
            <person name="Pelin A."/>
            <person name="Brachmann A."/>
            <person name="Corradi N."/>
        </authorList>
    </citation>
    <scope>NUCLEOTIDE SEQUENCE [LARGE SCALE GENOMIC DNA]</scope>
    <source>
        <strain evidence="1 2">A4</strain>
    </source>
</reference>
<organism evidence="1 2">
    <name type="scientific">Rhizophagus irregularis</name>
    <dbReference type="NCBI Taxonomy" id="588596"/>
    <lineage>
        <taxon>Eukaryota</taxon>
        <taxon>Fungi</taxon>
        <taxon>Fungi incertae sedis</taxon>
        <taxon>Mucoromycota</taxon>
        <taxon>Glomeromycotina</taxon>
        <taxon>Glomeromycetes</taxon>
        <taxon>Glomerales</taxon>
        <taxon>Glomeraceae</taxon>
        <taxon>Rhizophagus</taxon>
    </lineage>
</organism>
<evidence type="ECO:0000313" key="1">
    <source>
        <dbReference type="EMBL" id="PKY56366.1"/>
    </source>
</evidence>
<protein>
    <recommendedName>
        <fullName evidence="3">RNase H type-1 domain-containing protein</fullName>
    </recommendedName>
</protein>
<dbReference type="VEuPathDB" id="FungiDB:RhiirFUN_021072"/>